<sequence length="582" mass="63710">MDDFGALARDFGFRPQGKSAPMAQPKSSFGARLDGVDRSSSSSRDGFLFNDVFGGPPKHTSAGNSKSASSMSDFEYDSIFKSSAAAAAARDSKNRSSSPVYDKPVYDEDIFDGLPGLTSKSKSSSVRFDNDVFESISSNPKQNRNQSQSGSVFDDFLGNLGMNEKSEPKKDTSSRGLDDLIPGFGGRSPQSSSSISELTLVEFPEAELQDQRARLNNVQSLETACQLPPSSVFNFLSFPQSHNWRRLWQIAFVVLMASRNNNGGRGNRKAQGAVVVPSVQSAGQSLPDGSKDCRDAALRCMKAEMEEMRQVLMALRCIKANNLKMPAHMVAKVSSKVRAVKLEASHWGGSKDKLDNDVKQAERAVGMSSREEGSFKQRKKSAEERQGQDTLRFPRFLRNHLKLINPRPGGCTSQAKNNLGAGAGVVLKSPEGATFEYCFRLNFSAMNNEAKYAAFIVGLRSAKKLLVPKFHIFSDSKLVVNREFRAVKIDQVEREHGRIIAMDLVSVPNFTLSRAWTSAAVGLSLHSKYNRQLYAITQSRAVPRTDPGCLAGLAEQHPVTGNYLSATTIVYVQFALIPTTPQ</sequence>
<evidence type="ECO:0000259" key="2">
    <source>
        <dbReference type="Pfam" id="PF13456"/>
    </source>
</evidence>
<reference evidence="3 4" key="1">
    <citation type="submission" date="2019-07" db="EMBL/GenBank/DDBJ databases">
        <title>De Novo Assembly of kiwifruit Actinidia rufa.</title>
        <authorList>
            <person name="Sugita-Konishi S."/>
            <person name="Sato K."/>
            <person name="Mori E."/>
            <person name="Abe Y."/>
            <person name="Kisaki G."/>
            <person name="Hamano K."/>
            <person name="Suezawa K."/>
            <person name="Otani M."/>
            <person name="Fukuda T."/>
            <person name="Manabe T."/>
            <person name="Gomi K."/>
            <person name="Tabuchi M."/>
            <person name="Akimitsu K."/>
            <person name="Kataoka I."/>
        </authorList>
    </citation>
    <scope>NUCLEOTIDE SEQUENCE [LARGE SCALE GENOMIC DNA]</scope>
    <source>
        <strain evidence="4">cv. Fuchu</strain>
    </source>
</reference>
<dbReference type="OrthoDB" id="1749992at2759"/>
<keyword evidence="4" id="KW-1185">Reference proteome</keyword>
<dbReference type="GO" id="GO:0003676">
    <property type="term" value="F:nucleic acid binding"/>
    <property type="evidence" value="ECO:0007669"/>
    <property type="project" value="InterPro"/>
</dbReference>
<dbReference type="InterPro" id="IPR036397">
    <property type="entry name" value="RNaseH_sf"/>
</dbReference>
<feature type="region of interest" description="Disordered" evidence="1">
    <location>
        <begin position="133"/>
        <end position="193"/>
    </location>
</feature>
<feature type="compositionally biased region" description="Polar residues" evidence="1">
    <location>
        <begin position="135"/>
        <end position="151"/>
    </location>
</feature>
<dbReference type="InterPro" id="IPR012337">
    <property type="entry name" value="RNaseH-like_sf"/>
</dbReference>
<feature type="region of interest" description="Disordered" evidence="1">
    <location>
        <begin position="87"/>
        <end position="106"/>
    </location>
</feature>
<organism evidence="3 4">
    <name type="scientific">Actinidia rufa</name>
    <dbReference type="NCBI Taxonomy" id="165716"/>
    <lineage>
        <taxon>Eukaryota</taxon>
        <taxon>Viridiplantae</taxon>
        <taxon>Streptophyta</taxon>
        <taxon>Embryophyta</taxon>
        <taxon>Tracheophyta</taxon>
        <taxon>Spermatophyta</taxon>
        <taxon>Magnoliopsida</taxon>
        <taxon>eudicotyledons</taxon>
        <taxon>Gunneridae</taxon>
        <taxon>Pentapetalae</taxon>
        <taxon>asterids</taxon>
        <taxon>Ericales</taxon>
        <taxon>Actinidiaceae</taxon>
        <taxon>Actinidia</taxon>
    </lineage>
</organism>
<dbReference type="EMBL" id="BJWL01000015">
    <property type="protein sequence ID" value="GFZ01803.1"/>
    <property type="molecule type" value="Genomic_DNA"/>
</dbReference>
<feature type="compositionally biased region" description="Basic and acidic residues" evidence="1">
    <location>
        <begin position="164"/>
        <end position="178"/>
    </location>
</feature>
<feature type="domain" description="RNase H type-1" evidence="2">
    <location>
        <begin position="416"/>
        <end position="481"/>
    </location>
</feature>
<feature type="compositionally biased region" description="Low complexity" evidence="1">
    <location>
        <begin position="61"/>
        <end position="70"/>
    </location>
</feature>
<evidence type="ECO:0000313" key="3">
    <source>
        <dbReference type="EMBL" id="GFZ01803.1"/>
    </source>
</evidence>
<accession>A0A7J0FSY0</accession>
<proteinExistence type="predicted"/>
<gene>
    <name evidence="3" type="ORF">Acr_15g0004120</name>
</gene>
<dbReference type="GO" id="GO:0004523">
    <property type="term" value="F:RNA-DNA hybrid ribonuclease activity"/>
    <property type="evidence" value="ECO:0007669"/>
    <property type="project" value="InterPro"/>
</dbReference>
<feature type="compositionally biased region" description="Basic and acidic residues" evidence="1">
    <location>
        <begin position="369"/>
        <end position="387"/>
    </location>
</feature>
<dbReference type="PANTHER" id="PTHR48475">
    <property type="entry name" value="RIBONUCLEASE H"/>
    <property type="match status" value="1"/>
</dbReference>
<dbReference type="SUPFAM" id="SSF53098">
    <property type="entry name" value="Ribonuclease H-like"/>
    <property type="match status" value="1"/>
</dbReference>
<evidence type="ECO:0000256" key="1">
    <source>
        <dbReference type="SAM" id="MobiDB-lite"/>
    </source>
</evidence>
<protein>
    <submittedName>
        <fullName evidence="3">Chaperone DnaJ-domain superfamily protein</fullName>
    </submittedName>
</protein>
<dbReference type="Proteomes" id="UP000585474">
    <property type="component" value="Unassembled WGS sequence"/>
</dbReference>
<comment type="caution">
    <text evidence="3">The sequence shown here is derived from an EMBL/GenBank/DDBJ whole genome shotgun (WGS) entry which is preliminary data.</text>
</comment>
<dbReference type="PANTHER" id="PTHR48475:SF2">
    <property type="entry name" value="RIBONUCLEASE H"/>
    <property type="match status" value="1"/>
</dbReference>
<dbReference type="InterPro" id="IPR002156">
    <property type="entry name" value="RNaseH_domain"/>
</dbReference>
<evidence type="ECO:0000313" key="4">
    <source>
        <dbReference type="Proteomes" id="UP000585474"/>
    </source>
</evidence>
<dbReference type="Gene3D" id="3.30.420.10">
    <property type="entry name" value="Ribonuclease H-like superfamily/Ribonuclease H"/>
    <property type="match status" value="1"/>
</dbReference>
<dbReference type="AlphaFoldDB" id="A0A7J0FSY0"/>
<dbReference type="Pfam" id="PF13456">
    <property type="entry name" value="RVT_3"/>
    <property type="match status" value="1"/>
</dbReference>
<feature type="region of interest" description="Disordered" evidence="1">
    <location>
        <begin position="1"/>
        <end position="70"/>
    </location>
</feature>
<feature type="region of interest" description="Disordered" evidence="1">
    <location>
        <begin position="363"/>
        <end position="389"/>
    </location>
</feature>
<name>A0A7J0FSY0_9ERIC</name>